<feature type="domain" description="Reverse transcriptase" evidence="1">
    <location>
        <begin position="137"/>
        <end position="390"/>
    </location>
</feature>
<dbReference type="Ensembl" id="ENSXETT00000110853">
    <property type="protein sequence ID" value="ENSXETP00000112253"/>
    <property type="gene ID" value="ENSXETG00000046834"/>
</dbReference>
<dbReference type="Pfam" id="PF00078">
    <property type="entry name" value="RVT_1"/>
    <property type="match status" value="1"/>
</dbReference>
<reference evidence="2" key="2">
    <citation type="submission" date="2021-03" db="UniProtKB">
        <authorList>
            <consortium name="Ensembl"/>
        </authorList>
    </citation>
    <scope>IDENTIFICATION</scope>
</reference>
<accession>A0A803JW53</accession>
<dbReference type="CDD" id="cd01650">
    <property type="entry name" value="RT_nLTR_like"/>
    <property type="match status" value="1"/>
</dbReference>
<reference evidence="2" key="1">
    <citation type="journal article" date="2010" name="Science">
        <title>The genome of the Western clawed frog Xenopus tropicalis.</title>
        <authorList>
            <person name="Hellsten U."/>
            <person name="Harland R.M."/>
            <person name="Gilchrist M.J."/>
            <person name="Hendrix D."/>
            <person name="Jurka J."/>
            <person name="Kapitonov V."/>
            <person name="Ovcharenko I."/>
            <person name="Putnam N.H."/>
            <person name="Shu S."/>
            <person name="Taher L."/>
            <person name="Blitz I.L."/>
            <person name="Blumberg B."/>
            <person name="Dichmann D.S."/>
            <person name="Dubchak I."/>
            <person name="Amaya E."/>
            <person name="Detter J.C."/>
            <person name="Fletcher R."/>
            <person name="Gerhard D.S."/>
            <person name="Goodstein D."/>
            <person name="Graves T."/>
            <person name="Grigoriev I.V."/>
            <person name="Grimwood J."/>
            <person name="Kawashima T."/>
            <person name="Lindquist E."/>
            <person name="Lucas S.M."/>
            <person name="Mead P.E."/>
            <person name="Mitros T."/>
            <person name="Ogino H."/>
            <person name="Ohta Y."/>
            <person name="Poliakov A.V."/>
            <person name="Pollet N."/>
            <person name="Robert J."/>
            <person name="Salamov A."/>
            <person name="Sater A.K."/>
            <person name="Schmutz J."/>
            <person name="Terry A."/>
            <person name="Vize P.D."/>
            <person name="Warren W.C."/>
            <person name="Wells D."/>
            <person name="Wills A."/>
            <person name="Wilson R.K."/>
            <person name="Zimmerman L.B."/>
            <person name="Zorn A.M."/>
            <person name="Grainger R."/>
            <person name="Grammer T."/>
            <person name="Khokha M.K."/>
            <person name="Richardson P.M."/>
            <person name="Rokhsar D.S."/>
        </authorList>
    </citation>
    <scope>NUCLEOTIDE SEQUENCE [LARGE SCALE GENOMIC DNA]</scope>
    <source>
        <strain evidence="2">Nigerian</strain>
    </source>
</reference>
<protein>
    <recommendedName>
        <fullName evidence="1">Reverse transcriptase domain-containing protein</fullName>
    </recommendedName>
</protein>
<dbReference type="PANTHER" id="PTHR33332">
    <property type="entry name" value="REVERSE TRANSCRIPTASE DOMAIN-CONTAINING PROTEIN"/>
    <property type="match status" value="1"/>
</dbReference>
<name>A0A803JW53_XENTR</name>
<dbReference type="InterPro" id="IPR000477">
    <property type="entry name" value="RT_dom"/>
</dbReference>
<evidence type="ECO:0000259" key="1">
    <source>
        <dbReference type="PROSITE" id="PS50878"/>
    </source>
</evidence>
<dbReference type="PROSITE" id="PS50878">
    <property type="entry name" value="RT_POL"/>
    <property type="match status" value="1"/>
</dbReference>
<evidence type="ECO:0000313" key="2">
    <source>
        <dbReference type="Ensembl" id="ENSXETP00000112253"/>
    </source>
</evidence>
<sequence length="601" mass="66818">MVCLNTALSQAKQVYYNTLVNNNKSNPQRLFSIFNSLLHPSPNESIVSQHTPQDFADFFRSKVDSIHKQFSQPVTSNLNFPKSPLSVFSSFDFVTEFKVSQLLRSSPPTTCSLDPMPSSLLQCAPALTPALTHIFNSSLASGTFPSLFKQACVKPIFKKASLDPSCLSNYRPVFLLPLASKLLERLVFSRVTNFLCTQNLLDPMQSGFRPAHSTETALRRVANDLQTAKAKGRYSVLILLDLSSAFDTVNHSVLMQILYSLGIRNQAASWFSSYLSNRSFSVALANKSSTPAQLSVGVPQGSVLGPLLFSLYTLSLGYLISSFGHLYADDIQIYLDTPALTSDVQTQIANCLLAISSWMNQRHLKLTLAKTELMVFPPKPSPSPPFTITIDSMTINPVNSARCLGVVFDQSLSFSNYINNSAKTCRFYLHNIAKIRPFLLQGTAKTLIHALILSRLDYCNLLLTGLPDSHHSALQSILNSAARILLLSPKREPAQPHLSSLAWLPVKQRKAYKILLLPFKALHSSAPHCISSLVSLHVPGRLLRSSQSLRLFTPSTRTALSRLKPFYVAAPYHWNSIPESLRREHSPTLCKIKFRCYLMEH</sequence>
<proteinExistence type="predicted"/>
<dbReference type="InParanoid" id="A0A803JW53"/>
<dbReference type="AlphaFoldDB" id="A0A803JW53"/>
<organism evidence="2">
    <name type="scientific">Xenopus tropicalis</name>
    <name type="common">Western clawed frog</name>
    <name type="synonym">Silurana tropicalis</name>
    <dbReference type="NCBI Taxonomy" id="8364"/>
    <lineage>
        <taxon>Eukaryota</taxon>
        <taxon>Metazoa</taxon>
        <taxon>Chordata</taxon>
        <taxon>Craniata</taxon>
        <taxon>Vertebrata</taxon>
        <taxon>Euteleostomi</taxon>
        <taxon>Amphibia</taxon>
        <taxon>Batrachia</taxon>
        <taxon>Anura</taxon>
        <taxon>Pipoidea</taxon>
        <taxon>Pipidae</taxon>
        <taxon>Xenopodinae</taxon>
        <taxon>Xenopus</taxon>
        <taxon>Silurana</taxon>
    </lineage>
</organism>
<dbReference type="InterPro" id="IPR043502">
    <property type="entry name" value="DNA/RNA_pol_sf"/>
</dbReference>
<dbReference type="GeneTree" id="ENSGT01040000240375"/>
<dbReference type="SUPFAM" id="SSF56672">
    <property type="entry name" value="DNA/RNA polymerases"/>
    <property type="match status" value="1"/>
</dbReference>